<organism evidence="1 2">
    <name type="scientific">Stieleria bergensis</name>
    <dbReference type="NCBI Taxonomy" id="2528025"/>
    <lineage>
        <taxon>Bacteria</taxon>
        <taxon>Pseudomonadati</taxon>
        <taxon>Planctomycetota</taxon>
        <taxon>Planctomycetia</taxon>
        <taxon>Pirellulales</taxon>
        <taxon>Pirellulaceae</taxon>
        <taxon>Stieleria</taxon>
    </lineage>
</organism>
<sequence length="89" mass="9673">MCVTDTVFISIANVDTTMANPTVRPTSADLLYLHTQTLELLEDLHTAVKTLPLSAASDDANFDLAFGELDDLHDALDGLAARIRRVTTE</sequence>
<reference evidence="1 2" key="1">
    <citation type="submission" date="2019-02" db="EMBL/GenBank/DDBJ databases">
        <title>Deep-cultivation of Planctomycetes and their phenomic and genomic characterization uncovers novel biology.</title>
        <authorList>
            <person name="Wiegand S."/>
            <person name="Jogler M."/>
            <person name="Boedeker C."/>
            <person name="Pinto D."/>
            <person name="Vollmers J."/>
            <person name="Rivas-Marin E."/>
            <person name="Kohn T."/>
            <person name="Peeters S.H."/>
            <person name="Heuer A."/>
            <person name="Rast P."/>
            <person name="Oberbeckmann S."/>
            <person name="Bunk B."/>
            <person name="Jeske O."/>
            <person name="Meyerdierks A."/>
            <person name="Storesund J.E."/>
            <person name="Kallscheuer N."/>
            <person name="Luecker S."/>
            <person name="Lage O.M."/>
            <person name="Pohl T."/>
            <person name="Merkel B.J."/>
            <person name="Hornburger P."/>
            <person name="Mueller R.-W."/>
            <person name="Bruemmer F."/>
            <person name="Labrenz M."/>
            <person name="Spormann A.M."/>
            <person name="Op den Camp H."/>
            <person name="Overmann J."/>
            <person name="Amann R."/>
            <person name="Jetten M.S.M."/>
            <person name="Mascher T."/>
            <person name="Medema M.H."/>
            <person name="Devos D.P."/>
            <person name="Kaster A.-K."/>
            <person name="Ovreas L."/>
            <person name="Rohde M."/>
            <person name="Galperin M.Y."/>
            <person name="Jogler C."/>
        </authorList>
    </citation>
    <scope>NUCLEOTIDE SEQUENCE [LARGE SCALE GENOMIC DNA]</scope>
    <source>
        <strain evidence="1 2">SV_7m_r</strain>
    </source>
</reference>
<gene>
    <name evidence="1" type="ORF">SV7mr_49580</name>
</gene>
<accession>A0A517T203</accession>
<dbReference type="EMBL" id="CP036272">
    <property type="protein sequence ID" value="QDT62410.1"/>
    <property type="molecule type" value="Genomic_DNA"/>
</dbReference>
<keyword evidence="2" id="KW-1185">Reference proteome</keyword>
<evidence type="ECO:0000313" key="2">
    <source>
        <dbReference type="Proteomes" id="UP000315003"/>
    </source>
</evidence>
<dbReference type="AlphaFoldDB" id="A0A517T203"/>
<protein>
    <submittedName>
        <fullName evidence="1">Uncharacterized protein</fullName>
    </submittedName>
</protein>
<proteinExistence type="predicted"/>
<dbReference type="Proteomes" id="UP000315003">
    <property type="component" value="Chromosome"/>
</dbReference>
<evidence type="ECO:0000313" key="1">
    <source>
        <dbReference type="EMBL" id="QDT62410.1"/>
    </source>
</evidence>
<name>A0A517T203_9BACT</name>